<dbReference type="VEuPathDB" id="FungiDB:FUN_004973"/>
<dbReference type="Proteomes" id="UP000234323">
    <property type="component" value="Unassembled WGS sequence"/>
</dbReference>
<comment type="caution">
    <text evidence="1">The sequence shown here is derived from an EMBL/GenBank/DDBJ whole genome shotgun (WGS) entry which is preliminary data.</text>
</comment>
<dbReference type="Gene3D" id="3.30.420.10">
    <property type="entry name" value="Ribonuclease H-like superfamily/Ribonuclease H"/>
    <property type="match status" value="1"/>
</dbReference>
<gene>
    <name evidence="1" type="ORF">RhiirA4_450895</name>
</gene>
<protein>
    <recommendedName>
        <fullName evidence="3">RNase H type-1 domain-containing protein</fullName>
    </recommendedName>
</protein>
<dbReference type="AlphaFoldDB" id="A0A2I1FUB2"/>
<accession>A0A2I1FUB2</accession>
<dbReference type="VEuPathDB" id="FungiDB:RhiirA1_543500"/>
<dbReference type="SUPFAM" id="SSF53098">
    <property type="entry name" value="Ribonuclease H-like"/>
    <property type="match status" value="1"/>
</dbReference>
<reference evidence="1 2" key="1">
    <citation type="submission" date="2015-10" db="EMBL/GenBank/DDBJ databases">
        <title>Genome analyses suggest a sexual origin of heterokaryosis in a supposedly ancient asexual fungus.</title>
        <authorList>
            <person name="Ropars J."/>
            <person name="Sedzielewska K."/>
            <person name="Noel J."/>
            <person name="Charron P."/>
            <person name="Farinelli L."/>
            <person name="Marton T."/>
            <person name="Kruger M."/>
            <person name="Pelin A."/>
            <person name="Brachmann A."/>
            <person name="Corradi N."/>
        </authorList>
    </citation>
    <scope>NUCLEOTIDE SEQUENCE [LARGE SCALE GENOMIC DNA]</scope>
    <source>
        <strain evidence="1 2">A4</strain>
    </source>
</reference>
<sequence>MEKGNISPDELYPVDIRLTVWFDLVNLATFSCFAKNVLPHVISMSTILNNKNWIYVCFDDVSEWLRSVTRNHMGSARTDSQAAINGINNLINIKQLDFSIVKIKGHSDCKWNDTADYLAKSGIDIALENNNRILDSKSLCSFSFPLYFLPIWSDIAIDRNIWNFTKGVANLLEEVKWSYNGYWANYFNDEQSQIGVYWNTYWSYLQNISRRNCTNFYANKQFIHFIKCSNNLLPTVDNLCKRNNAYDLILCPSCNETDEFLSHLTTCKGTE</sequence>
<dbReference type="InterPro" id="IPR012337">
    <property type="entry name" value="RNaseH-like_sf"/>
</dbReference>
<dbReference type="EMBL" id="LLXI01000014">
    <property type="protein sequence ID" value="PKY37972.1"/>
    <property type="molecule type" value="Genomic_DNA"/>
</dbReference>
<evidence type="ECO:0000313" key="1">
    <source>
        <dbReference type="EMBL" id="PKY37972.1"/>
    </source>
</evidence>
<dbReference type="GO" id="GO:0003676">
    <property type="term" value="F:nucleic acid binding"/>
    <property type="evidence" value="ECO:0007669"/>
    <property type="project" value="InterPro"/>
</dbReference>
<name>A0A2I1FUB2_9GLOM</name>
<dbReference type="InterPro" id="IPR036397">
    <property type="entry name" value="RNaseH_sf"/>
</dbReference>
<evidence type="ECO:0008006" key="3">
    <source>
        <dbReference type="Google" id="ProtNLM"/>
    </source>
</evidence>
<keyword evidence="2" id="KW-1185">Reference proteome</keyword>
<proteinExistence type="predicted"/>
<organism evidence="1 2">
    <name type="scientific">Rhizophagus irregularis</name>
    <dbReference type="NCBI Taxonomy" id="588596"/>
    <lineage>
        <taxon>Eukaryota</taxon>
        <taxon>Fungi</taxon>
        <taxon>Fungi incertae sedis</taxon>
        <taxon>Mucoromycota</taxon>
        <taxon>Glomeromycotina</taxon>
        <taxon>Glomeromycetes</taxon>
        <taxon>Glomerales</taxon>
        <taxon>Glomeraceae</taxon>
        <taxon>Rhizophagus</taxon>
    </lineage>
</organism>
<evidence type="ECO:0000313" key="2">
    <source>
        <dbReference type="Proteomes" id="UP000234323"/>
    </source>
</evidence>